<feature type="chain" id="PRO_5038368031" evidence="1">
    <location>
        <begin position="26"/>
        <end position="298"/>
    </location>
</feature>
<keyword evidence="1" id="KW-0732">Signal</keyword>
<dbReference type="AlphaFoldDB" id="A0A1A9A7K9"/>
<dbReference type="Proteomes" id="UP000199385">
    <property type="component" value="Chromosome I"/>
</dbReference>
<dbReference type="EMBL" id="LT594323">
    <property type="protein sequence ID" value="SBT52097.1"/>
    <property type="molecule type" value="Genomic_DNA"/>
</dbReference>
<feature type="signal peptide" evidence="1">
    <location>
        <begin position="1"/>
        <end position="25"/>
    </location>
</feature>
<keyword evidence="3" id="KW-1185">Reference proteome</keyword>
<dbReference type="PATRIC" id="fig|261654.4.peg.5555"/>
<name>A0A1A9A7K9_9ACTN</name>
<proteinExistence type="predicted"/>
<dbReference type="InterPro" id="IPR006311">
    <property type="entry name" value="TAT_signal"/>
</dbReference>
<evidence type="ECO:0000313" key="2">
    <source>
        <dbReference type="EMBL" id="SBT52097.1"/>
    </source>
</evidence>
<gene>
    <name evidence="2" type="ORF">GA0070611_5483</name>
</gene>
<reference evidence="3" key="1">
    <citation type="submission" date="2016-06" db="EMBL/GenBank/DDBJ databases">
        <authorList>
            <person name="Varghese N."/>
            <person name="Submissions Spin"/>
        </authorList>
    </citation>
    <scope>NUCLEOTIDE SEQUENCE [LARGE SCALE GENOMIC DNA]</scope>
    <source>
        <strain evidence="3">DSM 44815</strain>
    </source>
</reference>
<dbReference type="OrthoDB" id="3685630at2"/>
<evidence type="ECO:0000256" key="1">
    <source>
        <dbReference type="SAM" id="SignalP"/>
    </source>
</evidence>
<dbReference type="PROSITE" id="PS51318">
    <property type="entry name" value="TAT"/>
    <property type="match status" value="1"/>
</dbReference>
<organism evidence="2 3">
    <name type="scientific">Micromonospora auratinigra</name>
    <dbReference type="NCBI Taxonomy" id="261654"/>
    <lineage>
        <taxon>Bacteria</taxon>
        <taxon>Bacillati</taxon>
        <taxon>Actinomycetota</taxon>
        <taxon>Actinomycetes</taxon>
        <taxon>Micromonosporales</taxon>
        <taxon>Micromonosporaceae</taxon>
        <taxon>Micromonospora</taxon>
    </lineage>
</organism>
<dbReference type="RefSeq" id="WP_157740398.1">
    <property type="nucleotide sequence ID" value="NZ_LT594323.1"/>
</dbReference>
<sequence>MISTRRRTLLAAALTVAATAWGALAAVGPAHAMDTQAVRDGSLTLSGDPGDPITDGGTYSFSTAAGNAMNVTAFHNSINLRFWDPTYSYQSITFALPTTQSFAVGSYPDATNQTYESDRPGLSLPNLTGGYCGTATGSFTITDLVWGPHDYLEKFDATFEQHCTGTTGSARGEVHIQNPPPPPVLTIGVELADSGTISARSGDAVVHGTVTCSQPVTIYLEGEFTQGPAGRQASGVYRAEAACTPGGPVPWTASVPTYTEVAWRQGDVSVPVRAYTYEPFYLFWVNAEDSGVVRLRKG</sequence>
<protein>
    <submittedName>
        <fullName evidence="2">Uncharacterized protein</fullName>
    </submittedName>
</protein>
<accession>A0A1A9A7K9</accession>
<dbReference type="STRING" id="261654.GA0070611_5483"/>
<evidence type="ECO:0000313" key="3">
    <source>
        <dbReference type="Proteomes" id="UP000199385"/>
    </source>
</evidence>